<dbReference type="AlphaFoldDB" id="A0A078A6U8"/>
<gene>
    <name evidence="1" type="primary">Contig12826.g13687</name>
    <name evidence="1" type="ORF">STYLEM_6944</name>
</gene>
<dbReference type="Gene3D" id="2.30.30.140">
    <property type="match status" value="1"/>
</dbReference>
<organism evidence="1 2">
    <name type="scientific">Stylonychia lemnae</name>
    <name type="common">Ciliate</name>
    <dbReference type="NCBI Taxonomy" id="5949"/>
    <lineage>
        <taxon>Eukaryota</taxon>
        <taxon>Sar</taxon>
        <taxon>Alveolata</taxon>
        <taxon>Ciliophora</taxon>
        <taxon>Intramacronucleata</taxon>
        <taxon>Spirotrichea</taxon>
        <taxon>Stichotrichia</taxon>
        <taxon>Sporadotrichida</taxon>
        <taxon>Oxytrichidae</taxon>
        <taxon>Stylonychinae</taxon>
        <taxon>Stylonychia</taxon>
    </lineage>
</organism>
<evidence type="ECO:0000313" key="2">
    <source>
        <dbReference type="Proteomes" id="UP000039865"/>
    </source>
</evidence>
<accession>A0A078A6U8</accession>
<keyword evidence="2" id="KW-1185">Reference proteome</keyword>
<dbReference type="OrthoDB" id="161570at2759"/>
<proteinExistence type="predicted"/>
<dbReference type="Proteomes" id="UP000039865">
    <property type="component" value="Unassembled WGS sequence"/>
</dbReference>
<dbReference type="InParanoid" id="A0A078A6U8"/>
<dbReference type="EMBL" id="CCKQ01006652">
    <property type="protein sequence ID" value="CDW77975.1"/>
    <property type="molecule type" value="Genomic_DNA"/>
</dbReference>
<evidence type="ECO:0000313" key="1">
    <source>
        <dbReference type="EMBL" id="CDW77975.1"/>
    </source>
</evidence>
<name>A0A078A6U8_STYLE</name>
<sequence length="239" mass="28448">MEWQIVEKYLKEKELQRMLKYSIKYNSIEKDETQNQVWRKEIKSGDMIDVNLELAKTLGDSVWVQAKIKKIRFDDLLILDFIFDTWQNKTIINKWSIRIAQLGQYTSQICQQKDKFKPMINVDSCGSYWWNRSTILDICDREQSNIIVKMARIGFRIYCEQGKQKDKMGQYDGWSSSFDEWIPLYSSRIMPFLTQTMKKEIENFIESPQNLRTLDQNQSNIDKLTQFKESPLLIASYTG</sequence>
<protein>
    <submittedName>
        <fullName evidence="1">Uncharacterized protein</fullName>
    </submittedName>
</protein>
<reference evidence="1 2" key="1">
    <citation type="submission" date="2014-06" db="EMBL/GenBank/DDBJ databases">
        <authorList>
            <person name="Swart Estienne"/>
        </authorList>
    </citation>
    <scope>NUCLEOTIDE SEQUENCE [LARGE SCALE GENOMIC DNA]</scope>
    <source>
        <strain evidence="1 2">130c</strain>
    </source>
</reference>